<dbReference type="EMBL" id="JAAOAQ010000090">
    <property type="protein sequence ID" value="KAF5568164.1"/>
    <property type="molecule type" value="Genomic_DNA"/>
</dbReference>
<evidence type="ECO:0000313" key="2">
    <source>
        <dbReference type="Proteomes" id="UP000582016"/>
    </source>
</evidence>
<comment type="caution">
    <text evidence="1">The sequence shown here is derived from an EMBL/GenBank/DDBJ whole genome shotgun (WGS) entry which is preliminary data.</text>
</comment>
<protein>
    <submittedName>
        <fullName evidence="1">Uncharacterized protein</fullName>
    </submittedName>
</protein>
<gene>
    <name evidence="1" type="ORF">FPHYL_2946</name>
</gene>
<reference evidence="1 2" key="1">
    <citation type="submission" date="2020-05" db="EMBL/GenBank/DDBJ databases">
        <title>Identification and distribution of gene clusters putatively required for synthesis of sphingolipid metabolism inhibitors in phylogenetically diverse species of the filamentous fungus Fusarium.</title>
        <authorList>
            <person name="Kim H.-S."/>
            <person name="Busman M."/>
            <person name="Brown D.W."/>
            <person name="Divon H."/>
            <person name="Uhlig S."/>
            <person name="Proctor R.H."/>
        </authorList>
    </citation>
    <scope>NUCLEOTIDE SEQUENCE [LARGE SCALE GENOMIC DNA]</scope>
    <source>
        <strain evidence="1 2">NRRL 13617</strain>
    </source>
</reference>
<dbReference type="Proteomes" id="UP000582016">
    <property type="component" value="Unassembled WGS sequence"/>
</dbReference>
<proteinExistence type="predicted"/>
<sequence>MSFRNVNAKAHSITESVLDCKDVMAHSSTALINIISTGLSRRVTMGEIHLALTSSKCGFCEEYHEPPNHLSHHQQRHTMVSGDSLVVTDPTTNPPVSGLTMGEQTGSRIFHYLWSNGDQLILNVLERKPLPSALPHLEEFILVMHEACHTWGLHKIHQVASTKRPGVDIGESTGQRCLLSDELCDSDCSLLLGAQHPVYTSTQEAKDVHWRTGYLVP</sequence>
<keyword evidence="2" id="KW-1185">Reference proteome</keyword>
<evidence type="ECO:0000313" key="1">
    <source>
        <dbReference type="EMBL" id="KAF5568164.1"/>
    </source>
</evidence>
<accession>A0A8H5NJU5</accession>
<dbReference type="OrthoDB" id="4776075at2759"/>
<name>A0A8H5NJU5_9HYPO</name>
<organism evidence="1 2">
    <name type="scientific">Fusarium phyllophilum</name>
    <dbReference type="NCBI Taxonomy" id="47803"/>
    <lineage>
        <taxon>Eukaryota</taxon>
        <taxon>Fungi</taxon>
        <taxon>Dikarya</taxon>
        <taxon>Ascomycota</taxon>
        <taxon>Pezizomycotina</taxon>
        <taxon>Sordariomycetes</taxon>
        <taxon>Hypocreomycetidae</taxon>
        <taxon>Hypocreales</taxon>
        <taxon>Nectriaceae</taxon>
        <taxon>Fusarium</taxon>
        <taxon>Fusarium fujikuroi species complex</taxon>
    </lineage>
</organism>
<dbReference type="AlphaFoldDB" id="A0A8H5NJU5"/>